<dbReference type="EMBL" id="JAAGAX010000225">
    <property type="protein sequence ID" value="KAF2282420.1"/>
    <property type="molecule type" value="Genomic_DNA"/>
</dbReference>
<accession>A0A6A6K0V2</accession>
<protein>
    <recommendedName>
        <fullName evidence="3">DUF2591 domain-containing protein</fullName>
    </recommendedName>
</protein>
<proteinExistence type="predicted"/>
<dbReference type="Pfam" id="PF10765">
    <property type="entry name" value="Phage_P22_NinX"/>
    <property type="match status" value="1"/>
</dbReference>
<dbReference type="AlphaFoldDB" id="A0A6A6K0V2"/>
<dbReference type="InterPro" id="IPR019701">
    <property type="entry name" value="Phage_P22_NinX"/>
</dbReference>
<reference evidence="1 2" key="1">
    <citation type="journal article" date="2020" name="Mol. Plant">
        <title>The Chromosome-Based Rubber Tree Genome Provides New Insights into Spurge Genome Evolution and Rubber Biosynthesis.</title>
        <authorList>
            <person name="Liu J."/>
            <person name="Shi C."/>
            <person name="Shi C.C."/>
            <person name="Li W."/>
            <person name="Zhang Q.J."/>
            <person name="Zhang Y."/>
            <person name="Li K."/>
            <person name="Lu H.F."/>
            <person name="Shi C."/>
            <person name="Zhu S.T."/>
            <person name="Xiao Z.Y."/>
            <person name="Nan H."/>
            <person name="Yue Y."/>
            <person name="Zhu X.G."/>
            <person name="Wu Y."/>
            <person name="Hong X.N."/>
            <person name="Fan G.Y."/>
            <person name="Tong Y."/>
            <person name="Zhang D."/>
            <person name="Mao C.L."/>
            <person name="Liu Y.L."/>
            <person name="Hao S.J."/>
            <person name="Liu W.Q."/>
            <person name="Lv M.Q."/>
            <person name="Zhang H.B."/>
            <person name="Liu Y."/>
            <person name="Hu-Tang G.R."/>
            <person name="Wang J.P."/>
            <person name="Wang J.H."/>
            <person name="Sun Y.H."/>
            <person name="Ni S.B."/>
            <person name="Chen W.B."/>
            <person name="Zhang X.C."/>
            <person name="Jiao Y.N."/>
            <person name="Eichler E.E."/>
            <person name="Li G.H."/>
            <person name="Liu X."/>
            <person name="Gao L.Z."/>
        </authorList>
    </citation>
    <scope>NUCLEOTIDE SEQUENCE [LARGE SCALE GENOMIC DNA]</scope>
    <source>
        <strain evidence="2">cv. GT1</strain>
        <tissue evidence="1">Leaf</tissue>
    </source>
</reference>
<comment type="caution">
    <text evidence="1">The sequence shown here is derived from an EMBL/GenBank/DDBJ whole genome shotgun (WGS) entry which is preliminary data.</text>
</comment>
<sequence>MPVQAERSNDEVEEQALIEKLDLLDRERNIVQQRLREVRNRIGRNKQSMISWPGVHPRLDNVYYKYGPQVQWIQGYGEFLRKDYCNSWADAGPIIEESRISIVEQAQDWCAEGRGIYPIPDKNPLRAAMIVFLMMQEKN</sequence>
<evidence type="ECO:0000313" key="1">
    <source>
        <dbReference type="EMBL" id="KAF2282420.1"/>
    </source>
</evidence>
<name>A0A6A6K0V2_HEVBR</name>
<evidence type="ECO:0000313" key="2">
    <source>
        <dbReference type="Proteomes" id="UP000467840"/>
    </source>
</evidence>
<gene>
    <name evidence="1" type="ORF">GH714_044105</name>
</gene>
<dbReference type="Proteomes" id="UP000467840">
    <property type="component" value="Unassembled WGS sequence"/>
</dbReference>
<keyword evidence="2" id="KW-1185">Reference proteome</keyword>
<evidence type="ECO:0008006" key="3">
    <source>
        <dbReference type="Google" id="ProtNLM"/>
    </source>
</evidence>
<organism evidence="1 2">
    <name type="scientific">Hevea brasiliensis</name>
    <name type="common">Para rubber tree</name>
    <name type="synonym">Siphonia brasiliensis</name>
    <dbReference type="NCBI Taxonomy" id="3981"/>
    <lineage>
        <taxon>Eukaryota</taxon>
        <taxon>Viridiplantae</taxon>
        <taxon>Streptophyta</taxon>
        <taxon>Embryophyta</taxon>
        <taxon>Tracheophyta</taxon>
        <taxon>Spermatophyta</taxon>
        <taxon>Magnoliopsida</taxon>
        <taxon>eudicotyledons</taxon>
        <taxon>Gunneridae</taxon>
        <taxon>Pentapetalae</taxon>
        <taxon>rosids</taxon>
        <taxon>fabids</taxon>
        <taxon>Malpighiales</taxon>
        <taxon>Euphorbiaceae</taxon>
        <taxon>Crotonoideae</taxon>
        <taxon>Micrandreae</taxon>
        <taxon>Hevea</taxon>
    </lineage>
</organism>